<evidence type="ECO:0000313" key="7">
    <source>
        <dbReference type="EnsemblMetazoa" id="tetur13g01200.1"/>
    </source>
</evidence>
<dbReference type="InterPro" id="IPR035976">
    <property type="entry name" value="Sushi/SCR/CCP_sf"/>
</dbReference>
<dbReference type="Proteomes" id="UP000015104">
    <property type="component" value="Unassembled WGS sequence"/>
</dbReference>
<dbReference type="EnsemblMetazoa" id="tetur13g01200.1">
    <property type="protein sequence ID" value="tetur13g01200.1"/>
    <property type="gene ID" value="tetur13g01200"/>
</dbReference>
<dbReference type="HOGENOM" id="CLU_554719_0_0_1"/>
<evidence type="ECO:0000256" key="5">
    <source>
        <dbReference type="PROSITE-ProRule" id="PRU00302"/>
    </source>
</evidence>
<evidence type="ECO:0000259" key="6">
    <source>
        <dbReference type="PROSITE" id="PS50923"/>
    </source>
</evidence>
<dbReference type="AlphaFoldDB" id="T1KJT9"/>
<comment type="caution">
    <text evidence="5">Lacks conserved residue(s) required for the propagation of feature annotation.</text>
</comment>
<dbReference type="PANTHER" id="PTHR19325:SF560">
    <property type="entry name" value="SUSHI, VON WILLEBRAND FACTOR TYPE A, EGF AND PENTRAXIN DOMAIN-CONTAINING PROTEIN 1"/>
    <property type="match status" value="1"/>
</dbReference>
<feature type="domain" description="Sushi" evidence="6">
    <location>
        <begin position="131"/>
        <end position="193"/>
    </location>
</feature>
<dbReference type="InterPro" id="IPR050350">
    <property type="entry name" value="Compl-Cell_Adhes-Reg"/>
</dbReference>
<dbReference type="eggNOG" id="KOG4297">
    <property type="taxonomic scope" value="Eukaryota"/>
</dbReference>
<dbReference type="Gene3D" id="2.10.70.10">
    <property type="entry name" value="Complement Module, domain 1"/>
    <property type="match status" value="6"/>
</dbReference>
<evidence type="ECO:0000256" key="2">
    <source>
        <dbReference type="ARBA" id="ARBA00022737"/>
    </source>
</evidence>
<feature type="domain" description="Sushi" evidence="6">
    <location>
        <begin position="405"/>
        <end position="459"/>
    </location>
</feature>
<keyword evidence="1 5" id="KW-0768">Sushi</keyword>
<reference evidence="7" key="2">
    <citation type="submission" date="2015-06" db="UniProtKB">
        <authorList>
            <consortium name="EnsemblMetazoa"/>
        </authorList>
    </citation>
    <scope>IDENTIFICATION</scope>
</reference>
<feature type="domain" description="Sushi" evidence="6">
    <location>
        <begin position="201"/>
        <end position="261"/>
    </location>
</feature>
<dbReference type="EMBL" id="CAEY01000168">
    <property type="status" value="NOT_ANNOTATED_CDS"/>
    <property type="molecule type" value="Genomic_DNA"/>
</dbReference>
<feature type="domain" description="Sushi" evidence="6">
    <location>
        <begin position="11"/>
        <end position="69"/>
    </location>
</feature>
<protein>
    <recommendedName>
        <fullName evidence="6">Sushi domain-containing protein</fullName>
    </recommendedName>
</protein>
<sequence>MVSLFFQPSLQYCPTLYPPPYGYFIRPCGNSLGDNCNIDCEIGFDIVGPSYRVCRPNGTWSGTDTICVRPSIECPMLRITSSGLTVQGCQNFAGGICSFQCSSGLILQGESKIYCRTDGTWSGGIPMCQRSSCPPPPPAPMYGSYANGINSCPQVIGSLCTYQCNPGYALTGSSQIQCTPDGQWSGSAPTCTPSVPSARLASCPPLYPPANGSISGSCGPSVSVDDTCRFACQSSFLLSGSSLLTCQSNGQWSSPPPRCIDSFCPPVNPSLSTSNIYATGQCNPGLPGHMCNFACPRGSQLLGSPQLLCQSDGTWNTAVPSCRKPNCFNLSAPLNGQLAGSCSPGVFGQSCDFFCNPGYSLVGSGKLTCEANGQWSSTPPTCVINGCSDLQVPLGGIFRSTATSGNCPGCPNTCSGQPGAICTLLCGRGFRLSSKNGGSTTMCNPATLRWEPEPATCIRERYVPSSSSALISLTSTSSKTSLTKASPSKVSS</sequence>
<evidence type="ECO:0000256" key="3">
    <source>
        <dbReference type="ARBA" id="ARBA00023157"/>
    </source>
</evidence>
<evidence type="ECO:0000313" key="8">
    <source>
        <dbReference type="Proteomes" id="UP000015104"/>
    </source>
</evidence>
<feature type="domain" description="Sushi" evidence="6">
    <location>
        <begin position="72"/>
        <end position="130"/>
    </location>
</feature>
<reference evidence="8" key="1">
    <citation type="submission" date="2011-08" db="EMBL/GenBank/DDBJ databases">
        <authorList>
            <person name="Rombauts S."/>
        </authorList>
    </citation>
    <scope>NUCLEOTIDE SEQUENCE</scope>
    <source>
        <strain evidence="8">London</strain>
    </source>
</reference>
<dbReference type="InterPro" id="IPR000436">
    <property type="entry name" value="Sushi_SCR_CCP_dom"/>
</dbReference>
<keyword evidence="2" id="KW-0677">Repeat</keyword>
<feature type="domain" description="Sushi" evidence="6">
    <location>
        <begin position="320"/>
        <end position="384"/>
    </location>
</feature>
<dbReference type="PANTHER" id="PTHR19325">
    <property type="entry name" value="COMPLEMENT COMPONENT-RELATED SUSHI DOMAIN-CONTAINING"/>
    <property type="match status" value="1"/>
</dbReference>
<evidence type="ECO:0000256" key="1">
    <source>
        <dbReference type="ARBA" id="ARBA00022659"/>
    </source>
</evidence>
<dbReference type="PROSITE" id="PS50923">
    <property type="entry name" value="SUSHI"/>
    <property type="match status" value="6"/>
</dbReference>
<feature type="disulfide bond" evidence="5">
    <location>
        <begin position="232"/>
        <end position="259"/>
    </location>
</feature>
<keyword evidence="4" id="KW-0325">Glycoprotein</keyword>
<dbReference type="SUPFAM" id="SSF57535">
    <property type="entry name" value="Complement control module/SCR domain"/>
    <property type="match status" value="6"/>
</dbReference>
<evidence type="ECO:0000256" key="4">
    <source>
        <dbReference type="ARBA" id="ARBA00023180"/>
    </source>
</evidence>
<keyword evidence="3 5" id="KW-1015">Disulfide bond</keyword>
<feature type="disulfide bond" evidence="5">
    <location>
        <begin position="40"/>
        <end position="67"/>
    </location>
</feature>
<dbReference type="CDD" id="cd00033">
    <property type="entry name" value="CCP"/>
    <property type="match status" value="6"/>
</dbReference>
<organism evidence="7 8">
    <name type="scientific">Tetranychus urticae</name>
    <name type="common">Two-spotted spider mite</name>
    <dbReference type="NCBI Taxonomy" id="32264"/>
    <lineage>
        <taxon>Eukaryota</taxon>
        <taxon>Metazoa</taxon>
        <taxon>Ecdysozoa</taxon>
        <taxon>Arthropoda</taxon>
        <taxon>Chelicerata</taxon>
        <taxon>Arachnida</taxon>
        <taxon>Acari</taxon>
        <taxon>Acariformes</taxon>
        <taxon>Trombidiformes</taxon>
        <taxon>Prostigmata</taxon>
        <taxon>Eleutherengona</taxon>
        <taxon>Raphignathae</taxon>
        <taxon>Tetranychoidea</taxon>
        <taxon>Tetranychidae</taxon>
        <taxon>Tetranychus</taxon>
    </lineage>
</organism>
<feature type="disulfide bond" evidence="5">
    <location>
        <begin position="203"/>
        <end position="246"/>
    </location>
</feature>
<keyword evidence="8" id="KW-1185">Reference proteome</keyword>
<proteinExistence type="predicted"/>
<dbReference type="STRING" id="32264.T1KJT9"/>
<feature type="disulfide bond" evidence="5">
    <location>
        <begin position="101"/>
        <end position="128"/>
    </location>
</feature>
<dbReference type="SMART" id="SM00032">
    <property type="entry name" value="CCP"/>
    <property type="match status" value="7"/>
</dbReference>
<feature type="disulfide bond" evidence="5">
    <location>
        <begin position="355"/>
        <end position="382"/>
    </location>
</feature>
<feature type="disulfide bond" evidence="5">
    <location>
        <begin position="164"/>
        <end position="191"/>
    </location>
</feature>
<name>T1KJT9_TETUR</name>
<dbReference type="Pfam" id="PF00084">
    <property type="entry name" value="Sushi"/>
    <property type="match status" value="6"/>
</dbReference>
<accession>T1KJT9</accession>